<evidence type="ECO:0000313" key="4">
    <source>
        <dbReference type="EMBL" id="KAL3795449.1"/>
    </source>
</evidence>
<dbReference type="InterPro" id="IPR009073">
    <property type="entry name" value="HscB_oligo_C"/>
</dbReference>
<dbReference type="Gene3D" id="1.10.287.110">
    <property type="entry name" value="DnaJ domain"/>
    <property type="match status" value="1"/>
</dbReference>
<proteinExistence type="inferred from homology"/>
<evidence type="ECO:0000313" key="5">
    <source>
        <dbReference type="Proteomes" id="UP001516023"/>
    </source>
</evidence>
<organism evidence="4 5">
    <name type="scientific">Cyclotella cryptica</name>
    <dbReference type="NCBI Taxonomy" id="29204"/>
    <lineage>
        <taxon>Eukaryota</taxon>
        <taxon>Sar</taxon>
        <taxon>Stramenopiles</taxon>
        <taxon>Ochrophyta</taxon>
        <taxon>Bacillariophyta</taxon>
        <taxon>Coscinodiscophyceae</taxon>
        <taxon>Thalassiosirophycidae</taxon>
        <taxon>Stephanodiscales</taxon>
        <taxon>Stephanodiscaceae</taxon>
        <taxon>Cyclotella</taxon>
    </lineage>
</organism>
<name>A0ABD3Q6D9_9STRA</name>
<dbReference type="InterPro" id="IPR036386">
    <property type="entry name" value="HscB_C_sf"/>
</dbReference>
<dbReference type="Proteomes" id="UP001516023">
    <property type="component" value="Unassembled WGS sequence"/>
</dbReference>
<feature type="domain" description="J" evidence="3">
    <location>
        <begin position="74"/>
        <end position="161"/>
    </location>
</feature>
<dbReference type="Gene3D" id="1.20.1280.20">
    <property type="entry name" value="HscB, C-terminal domain"/>
    <property type="match status" value="1"/>
</dbReference>
<dbReference type="NCBIfam" id="TIGR00714">
    <property type="entry name" value="hscB"/>
    <property type="match status" value="1"/>
</dbReference>
<dbReference type="Pfam" id="PF00226">
    <property type="entry name" value="DnaJ"/>
    <property type="match status" value="1"/>
</dbReference>
<dbReference type="SMART" id="SM00271">
    <property type="entry name" value="DnaJ"/>
    <property type="match status" value="1"/>
</dbReference>
<dbReference type="SUPFAM" id="SSF47144">
    <property type="entry name" value="HSC20 (HSCB), C-terminal oligomerisation domain"/>
    <property type="match status" value="1"/>
</dbReference>
<comment type="similarity">
    <text evidence="1">Belongs to the HscB family.</text>
</comment>
<comment type="caution">
    <text evidence="4">The sequence shown here is derived from an EMBL/GenBank/DDBJ whole genome shotgun (WGS) entry which is preliminary data.</text>
</comment>
<dbReference type="SUPFAM" id="SSF46565">
    <property type="entry name" value="Chaperone J-domain"/>
    <property type="match status" value="1"/>
</dbReference>
<evidence type="ECO:0000259" key="3">
    <source>
        <dbReference type="PROSITE" id="PS50076"/>
    </source>
</evidence>
<dbReference type="PANTHER" id="PTHR14021:SF15">
    <property type="entry name" value="IRON-SULFUR CLUSTER CO-CHAPERONE PROTEIN HSCB"/>
    <property type="match status" value="1"/>
</dbReference>
<evidence type="ECO:0000256" key="1">
    <source>
        <dbReference type="ARBA" id="ARBA00010476"/>
    </source>
</evidence>
<dbReference type="EMBL" id="JABMIG020000071">
    <property type="protein sequence ID" value="KAL3795449.1"/>
    <property type="molecule type" value="Genomic_DNA"/>
</dbReference>
<dbReference type="InterPro" id="IPR001623">
    <property type="entry name" value="DnaJ_domain"/>
</dbReference>
<gene>
    <name evidence="4" type="ORF">HJC23_000807</name>
</gene>
<dbReference type="CDD" id="cd06257">
    <property type="entry name" value="DnaJ"/>
    <property type="match status" value="1"/>
</dbReference>
<keyword evidence="5" id="KW-1185">Reference proteome</keyword>
<keyword evidence="2" id="KW-0143">Chaperone</keyword>
<dbReference type="AlphaFoldDB" id="A0ABD3Q6D9"/>
<dbReference type="Pfam" id="PF07743">
    <property type="entry name" value="HSCB_C"/>
    <property type="match status" value="1"/>
</dbReference>
<evidence type="ECO:0000256" key="2">
    <source>
        <dbReference type="ARBA" id="ARBA00023186"/>
    </source>
</evidence>
<dbReference type="InterPro" id="IPR036869">
    <property type="entry name" value="J_dom_sf"/>
</dbReference>
<dbReference type="InterPro" id="IPR004640">
    <property type="entry name" value="HscB"/>
</dbReference>
<accession>A0ABD3Q6D9</accession>
<sequence>MLKSLTNIAMRRHWAATTTAATPWTSLHPNEHITRRRGGIQTSAPCIMVCNLSRMRTRLNCRSIHRTVQAATNNYFQTMGIDFLSSTSPPKNTPKQSFTISPSDLKSKYKRLMKDLHPDRHAALSQEEKSQKALQATNVTRAYSVLKNPLSRALHLLELWGASIDESDNSIIKPHSLLEIMEMREAIEHASNDEQLKPLLQTCQSKQAEVIDDLAVAFREKNVKDAKYLTASLQYWSRIEERILEKITVV</sequence>
<protein>
    <recommendedName>
        <fullName evidence="3">J domain-containing protein</fullName>
    </recommendedName>
</protein>
<reference evidence="4 5" key="1">
    <citation type="journal article" date="2020" name="G3 (Bethesda)">
        <title>Improved Reference Genome for Cyclotella cryptica CCMP332, a Model for Cell Wall Morphogenesis, Salinity Adaptation, and Lipid Production in Diatoms (Bacillariophyta).</title>
        <authorList>
            <person name="Roberts W.R."/>
            <person name="Downey K.M."/>
            <person name="Ruck E.C."/>
            <person name="Traller J.C."/>
            <person name="Alverson A.J."/>
        </authorList>
    </citation>
    <scope>NUCLEOTIDE SEQUENCE [LARGE SCALE GENOMIC DNA]</scope>
    <source>
        <strain evidence="4 5">CCMP332</strain>
    </source>
</reference>
<dbReference type="PROSITE" id="PS50076">
    <property type="entry name" value="DNAJ_2"/>
    <property type="match status" value="1"/>
</dbReference>
<dbReference type="PANTHER" id="PTHR14021">
    <property type="entry name" value="IRON-SULFUR CLUSTER CO-CHAPERONE PROTEIN HSCB"/>
    <property type="match status" value="1"/>
</dbReference>